<dbReference type="KEGG" id="pgri:PgNI_05819"/>
<reference evidence="6" key="3">
    <citation type="submission" date="2025-08" db="UniProtKB">
        <authorList>
            <consortium name="RefSeq"/>
        </authorList>
    </citation>
    <scope>IDENTIFICATION</scope>
    <source>
        <strain evidence="6">NI907</strain>
    </source>
</reference>
<organism evidence="5 6">
    <name type="scientific">Pyricularia grisea</name>
    <name type="common">Crabgrass-specific blast fungus</name>
    <name type="synonym">Magnaporthe grisea</name>
    <dbReference type="NCBI Taxonomy" id="148305"/>
    <lineage>
        <taxon>Eukaryota</taxon>
        <taxon>Fungi</taxon>
        <taxon>Dikarya</taxon>
        <taxon>Ascomycota</taxon>
        <taxon>Pezizomycotina</taxon>
        <taxon>Sordariomycetes</taxon>
        <taxon>Sordariomycetidae</taxon>
        <taxon>Magnaporthales</taxon>
        <taxon>Pyriculariaceae</taxon>
        <taxon>Pyricularia</taxon>
    </lineage>
</organism>
<feature type="signal peptide" evidence="2">
    <location>
        <begin position="1"/>
        <end position="19"/>
    </location>
</feature>
<dbReference type="RefSeq" id="XP_030982552.1">
    <property type="nucleotide sequence ID" value="XM_031125850.1"/>
</dbReference>
<dbReference type="GO" id="GO:0006508">
    <property type="term" value="P:proteolysis"/>
    <property type="evidence" value="ECO:0007669"/>
    <property type="project" value="InterPro"/>
</dbReference>
<name>A0A6P8B5U0_PYRGI</name>
<sequence>MLGATLALSLAAFTLGVWGEQANFDDNSNNACEIIQNAARSVIGSRFKPSEALACLASVPLARDRDMELMDYLIPYVEQQSTLGILKNPPQTYLFPAIDLVGGLRQIKEKISAGGYKSQLEFAWDMNRLWNQLNDGHFDYKPALLSVFGFQSSRGLKSVSKDGLELPEIYDEHDLANADSQGFTPSAVVSIDGIPVVDYLEIVASAGALQDPDAQYNNLFTTTAVKARGGGGYFKSGGYTELPDISVYKYANGTVTSHPNIAILRQDLTGISNGRQLHLAFEMPPREKPIKKDDKKSSEGPIPVNKPKVPGYPLPVVKHYNDYIAGYFMDGPDYQDAAVLSIYSFTPKASVKKTKTEFSEFRRVVREFIEQCRQEHRTKLIIDLQANGGGMLHMSFELYRNLFPDAEPFDGTRFRATDAYNIIGKDDYGTSQERKLVNNPLDKDLHRYRNWEALWGPVNAHEDKMTNLVRYNFSSNTTVGESGFYISGYGPDDTPPEPYFESKNILIVTDGFCASTCTVLSRLLSNEQGVRSLALGGRPLKAPMQSVGGVKGAQVVKFQEFQDLLKDALQHQPQDVKLPDNLPKISEVPLLPSLSSLSFNFRNAYESADSLIPLQFVYEAAHCRRFYTYEMTRDPTEVWRVAFDVAFRGGKCAEGSSLGKDNTMGKRPKLDRAKVVSKLAPYNGPGSKTYTDRKLRRRELTGSRVFGARRRSEAKIQKRVEVLSPDDEALINRVPAMVDENWWEHTGI</sequence>
<dbReference type="InterPro" id="IPR056186">
    <property type="entry name" value="PDZ_CPAF-rel"/>
</dbReference>
<feature type="region of interest" description="Disordered" evidence="1">
    <location>
        <begin position="286"/>
        <end position="305"/>
    </location>
</feature>
<feature type="compositionally biased region" description="Basic and acidic residues" evidence="1">
    <location>
        <begin position="286"/>
        <end position="298"/>
    </location>
</feature>
<dbReference type="Pfam" id="PF23658">
    <property type="entry name" value="PDZ_CPAF_rel"/>
    <property type="match status" value="1"/>
</dbReference>
<keyword evidence="5" id="KW-1185">Reference proteome</keyword>
<proteinExistence type="predicted"/>
<reference evidence="6" key="2">
    <citation type="submission" date="2019-10" db="EMBL/GenBank/DDBJ databases">
        <authorList>
            <consortium name="NCBI Genome Project"/>
        </authorList>
    </citation>
    <scope>NUCLEOTIDE SEQUENCE</scope>
    <source>
        <strain evidence="6">NI907</strain>
    </source>
</reference>
<evidence type="ECO:0000313" key="5">
    <source>
        <dbReference type="Proteomes" id="UP000515153"/>
    </source>
</evidence>
<evidence type="ECO:0000313" key="6">
    <source>
        <dbReference type="RefSeq" id="XP_030982552.1"/>
    </source>
</evidence>
<keyword evidence="2" id="KW-0732">Signal</keyword>
<dbReference type="GO" id="GO:0008236">
    <property type="term" value="F:serine-type peptidase activity"/>
    <property type="evidence" value="ECO:0007669"/>
    <property type="project" value="InterPro"/>
</dbReference>
<dbReference type="Gene3D" id="3.90.226.10">
    <property type="entry name" value="2-enoyl-CoA Hydratase, Chain A, domain 1"/>
    <property type="match status" value="1"/>
</dbReference>
<evidence type="ECO:0000259" key="3">
    <source>
        <dbReference type="Pfam" id="PF03572"/>
    </source>
</evidence>
<dbReference type="AlphaFoldDB" id="A0A6P8B5U0"/>
<evidence type="ECO:0000256" key="1">
    <source>
        <dbReference type="SAM" id="MobiDB-lite"/>
    </source>
</evidence>
<dbReference type="Proteomes" id="UP000515153">
    <property type="component" value="Chromosome I"/>
</dbReference>
<feature type="chain" id="PRO_5028205037" evidence="2">
    <location>
        <begin position="20"/>
        <end position="748"/>
    </location>
</feature>
<evidence type="ECO:0000256" key="2">
    <source>
        <dbReference type="SAM" id="SignalP"/>
    </source>
</evidence>
<dbReference type="GeneID" id="41960759"/>
<dbReference type="SUPFAM" id="SSF52096">
    <property type="entry name" value="ClpP/crotonase"/>
    <property type="match status" value="1"/>
</dbReference>
<dbReference type="InterPro" id="IPR005151">
    <property type="entry name" value="Tail-specific_protease"/>
</dbReference>
<feature type="domain" description="CPAF-like PDZ" evidence="4">
    <location>
        <begin position="150"/>
        <end position="268"/>
    </location>
</feature>
<accession>A0A6P8B5U0</accession>
<dbReference type="InterPro" id="IPR052766">
    <property type="entry name" value="S41A_metabolite_peptidase"/>
</dbReference>
<gene>
    <name evidence="6" type="ORF">PgNI_05819</name>
</gene>
<protein>
    <submittedName>
        <fullName evidence="6">Uncharacterized protein</fullName>
    </submittedName>
</protein>
<feature type="domain" description="Tail specific protease" evidence="3">
    <location>
        <begin position="356"/>
        <end position="434"/>
    </location>
</feature>
<reference evidence="5 6" key="1">
    <citation type="journal article" date="2019" name="Mol. Biol. Evol.">
        <title>Blast fungal genomes show frequent chromosomal changes, gene gains and losses, and effector gene turnover.</title>
        <authorList>
            <person name="Gomez Luciano L.B."/>
            <person name="Jason Tsai I."/>
            <person name="Chuma I."/>
            <person name="Tosa Y."/>
            <person name="Chen Y.H."/>
            <person name="Li J.Y."/>
            <person name="Li M.Y."/>
            <person name="Jade Lu M.Y."/>
            <person name="Nakayashiki H."/>
            <person name="Li W.H."/>
        </authorList>
    </citation>
    <scope>NUCLEOTIDE SEQUENCE [LARGE SCALE GENOMIC DNA]</scope>
    <source>
        <strain evidence="5 6">NI907</strain>
    </source>
</reference>
<dbReference type="PANTHER" id="PTHR37049">
    <property type="entry name" value="PEPTIDASE S41 FAMILY PROTEIN"/>
    <property type="match status" value="1"/>
</dbReference>
<dbReference type="InterPro" id="IPR029045">
    <property type="entry name" value="ClpP/crotonase-like_dom_sf"/>
</dbReference>
<evidence type="ECO:0000259" key="4">
    <source>
        <dbReference type="Pfam" id="PF23658"/>
    </source>
</evidence>
<dbReference type="PANTHER" id="PTHR37049:SF4">
    <property type="entry name" value="RHODANESE DOMAIN-CONTAINING PROTEIN"/>
    <property type="match status" value="1"/>
</dbReference>
<dbReference type="Pfam" id="PF03572">
    <property type="entry name" value="Peptidase_S41"/>
    <property type="match status" value="1"/>
</dbReference>